<dbReference type="PANTHER" id="PTHR46438">
    <property type="entry name" value="ALPHA/BETA-HYDROLASES SUPERFAMILY PROTEIN"/>
    <property type="match status" value="1"/>
</dbReference>
<protein>
    <submittedName>
        <fullName evidence="3">Pimeloyl-ACP methyl ester carboxylesterase</fullName>
    </submittedName>
</protein>
<dbReference type="Gene3D" id="3.40.50.1820">
    <property type="entry name" value="alpha/beta hydrolase"/>
    <property type="match status" value="1"/>
</dbReference>
<proteinExistence type="predicted"/>
<dbReference type="Pfam" id="PF12697">
    <property type="entry name" value="Abhydrolase_6"/>
    <property type="match status" value="1"/>
</dbReference>
<dbReference type="PANTHER" id="PTHR46438:SF2">
    <property type="entry name" value="ALPHA_BETA-HYDROLASES SUPERFAMILY PROTEIN"/>
    <property type="match status" value="1"/>
</dbReference>
<dbReference type="GO" id="GO:0003824">
    <property type="term" value="F:catalytic activity"/>
    <property type="evidence" value="ECO:0007669"/>
    <property type="project" value="UniProtKB-ARBA"/>
</dbReference>
<dbReference type="OrthoDB" id="5513277at2"/>
<dbReference type="SUPFAM" id="SSF53474">
    <property type="entry name" value="alpha/beta-Hydrolases"/>
    <property type="match status" value="1"/>
</dbReference>
<evidence type="ECO:0000259" key="2">
    <source>
        <dbReference type="Pfam" id="PF12697"/>
    </source>
</evidence>
<gene>
    <name evidence="3" type="ORF">SAMN05216207_10925</name>
</gene>
<dbReference type="InterPro" id="IPR000073">
    <property type="entry name" value="AB_hydrolase_1"/>
</dbReference>
<reference evidence="3 4" key="1">
    <citation type="submission" date="2016-10" db="EMBL/GenBank/DDBJ databases">
        <authorList>
            <person name="de Groot N.N."/>
        </authorList>
    </citation>
    <scope>NUCLEOTIDE SEQUENCE [LARGE SCALE GENOMIC DNA]</scope>
    <source>
        <strain evidence="3 4">CGMCC 4.1877</strain>
    </source>
</reference>
<accession>A0A1I5I8T7</accession>
<feature type="region of interest" description="Disordered" evidence="1">
    <location>
        <begin position="291"/>
        <end position="319"/>
    </location>
</feature>
<dbReference type="InterPro" id="IPR029058">
    <property type="entry name" value="AB_hydrolase_fold"/>
</dbReference>
<feature type="domain" description="AB hydrolase-1" evidence="2">
    <location>
        <begin position="52"/>
        <end position="277"/>
    </location>
</feature>
<evidence type="ECO:0000313" key="3">
    <source>
        <dbReference type="EMBL" id="SFO57024.1"/>
    </source>
</evidence>
<organism evidence="3 4">
    <name type="scientific">Pseudonocardia ammonioxydans</name>
    <dbReference type="NCBI Taxonomy" id="260086"/>
    <lineage>
        <taxon>Bacteria</taxon>
        <taxon>Bacillati</taxon>
        <taxon>Actinomycetota</taxon>
        <taxon>Actinomycetes</taxon>
        <taxon>Pseudonocardiales</taxon>
        <taxon>Pseudonocardiaceae</taxon>
        <taxon>Pseudonocardia</taxon>
    </lineage>
</organism>
<sequence>MDIYRSEAGRAALGTWCADELDRRLPSADRRLVDSPLGPTHLTTAGPGPQELVLLPGTNMNAATSIPVIRALAGRFRVTVPDLPGQPGLSTGERPRADLVGVYRDWLDHVLATVSDGPVLLVGESRGTAVALCATPRSQVAGLVLAAPAGLTDARLSPGMLWASLPWLAQPTPARSARMLAVMYGDGVVADHDHLVEWMTLAALHTRSSLAPPPLPDPVITRWRTTPCQVLVGEHDRFFTPRRVQPPAAGLLHASTTIIPRGGHLLSHTNPHAIADAAAWVLDAVQAPGRHDSPVAERCARRPGDRAARGARPEEEHRP</sequence>
<dbReference type="RefSeq" id="WP_093357126.1">
    <property type="nucleotide sequence ID" value="NZ_FOUY01000092.1"/>
</dbReference>
<dbReference type="Proteomes" id="UP000199614">
    <property type="component" value="Unassembled WGS sequence"/>
</dbReference>
<evidence type="ECO:0000313" key="4">
    <source>
        <dbReference type="Proteomes" id="UP000199614"/>
    </source>
</evidence>
<keyword evidence="4" id="KW-1185">Reference proteome</keyword>
<name>A0A1I5I8T7_PSUAM</name>
<dbReference type="AlphaFoldDB" id="A0A1I5I8T7"/>
<evidence type="ECO:0000256" key="1">
    <source>
        <dbReference type="SAM" id="MobiDB-lite"/>
    </source>
</evidence>
<dbReference type="EMBL" id="FOUY01000092">
    <property type="protein sequence ID" value="SFO57024.1"/>
    <property type="molecule type" value="Genomic_DNA"/>
</dbReference>
<dbReference type="STRING" id="260086.SAMN05216207_10925"/>